<dbReference type="InterPro" id="IPR021309">
    <property type="entry name" value="YgaP-like_TM"/>
</dbReference>
<sequence>MEKNIGSLDKAIRVLVGLVLLALVFVGPQSVWGWVGLPVILIALFGWCPLYKILGVSTCKRCNN</sequence>
<accession>A0A8J7JXZ5</accession>
<evidence type="ECO:0000313" key="4">
    <source>
        <dbReference type="Proteomes" id="UP000640333"/>
    </source>
</evidence>
<dbReference type="AlphaFoldDB" id="A0A8J7JXZ5"/>
<feature type="transmembrane region" description="Helical" evidence="1">
    <location>
        <begin position="12"/>
        <end position="28"/>
    </location>
</feature>
<protein>
    <submittedName>
        <fullName evidence="3">DUF2892 domain-containing protein</fullName>
    </submittedName>
</protein>
<keyword evidence="1" id="KW-0812">Transmembrane</keyword>
<organism evidence="3 4">
    <name type="scientific">Pontibacterium sinense</name>
    <dbReference type="NCBI Taxonomy" id="2781979"/>
    <lineage>
        <taxon>Bacteria</taxon>
        <taxon>Pseudomonadati</taxon>
        <taxon>Pseudomonadota</taxon>
        <taxon>Gammaproteobacteria</taxon>
        <taxon>Oceanospirillales</taxon>
        <taxon>Oceanospirillaceae</taxon>
        <taxon>Pontibacterium</taxon>
    </lineage>
</organism>
<evidence type="ECO:0000256" key="1">
    <source>
        <dbReference type="SAM" id="Phobius"/>
    </source>
</evidence>
<dbReference type="RefSeq" id="WP_193951318.1">
    <property type="nucleotide sequence ID" value="NZ_JADEYS010000001.1"/>
</dbReference>
<proteinExistence type="predicted"/>
<keyword evidence="4" id="KW-1185">Reference proteome</keyword>
<dbReference type="Proteomes" id="UP000640333">
    <property type="component" value="Unassembled WGS sequence"/>
</dbReference>
<keyword evidence="1" id="KW-0472">Membrane</keyword>
<comment type="caution">
    <text evidence="3">The sequence shown here is derived from an EMBL/GenBank/DDBJ whole genome shotgun (WGS) entry which is preliminary data.</text>
</comment>
<reference evidence="3" key="1">
    <citation type="submission" date="2020-10" db="EMBL/GenBank/DDBJ databases">
        <title>Bacterium isolated from coastal waters sediment.</title>
        <authorList>
            <person name="Chen R.-J."/>
            <person name="Lu D.-C."/>
            <person name="Zhu K.-L."/>
            <person name="Du Z.-J."/>
        </authorList>
    </citation>
    <scope>NUCLEOTIDE SEQUENCE</scope>
    <source>
        <strain evidence="3">N1Y112</strain>
    </source>
</reference>
<dbReference type="EMBL" id="JADEYS010000001">
    <property type="protein sequence ID" value="MBE9395759.1"/>
    <property type="molecule type" value="Genomic_DNA"/>
</dbReference>
<feature type="transmembrane region" description="Helical" evidence="1">
    <location>
        <begin position="34"/>
        <end position="54"/>
    </location>
</feature>
<gene>
    <name evidence="3" type="ORF">IOQ59_00650</name>
</gene>
<feature type="domain" description="Inner membrane protein YgaP-like transmembrane" evidence="2">
    <location>
        <begin position="1"/>
        <end position="61"/>
    </location>
</feature>
<keyword evidence="1" id="KW-1133">Transmembrane helix</keyword>
<evidence type="ECO:0000313" key="3">
    <source>
        <dbReference type="EMBL" id="MBE9395759.1"/>
    </source>
</evidence>
<dbReference type="Pfam" id="PF11127">
    <property type="entry name" value="YgaP-like_TM"/>
    <property type="match status" value="1"/>
</dbReference>
<evidence type="ECO:0000259" key="2">
    <source>
        <dbReference type="Pfam" id="PF11127"/>
    </source>
</evidence>
<name>A0A8J7JXZ5_9GAMM</name>